<dbReference type="EMBL" id="FOEH01000001">
    <property type="protein sequence ID" value="SEP61194.1"/>
    <property type="molecule type" value="Genomic_DNA"/>
</dbReference>
<dbReference type="Proteomes" id="UP000198733">
    <property type="component" value="Unassembled WGS sequence"/>
</dbReference>
<name>A0A1H8Z9T4_9BACI</name>
<keyword evidence="3" id="KW-1185">Reference proteome</keyword>
<keyword evidence="1" id="KW-1133">Transmembrane helix</keyword>
<sequence length="45" mass="5193">MNEKQLEELIKIENTKRKLIASLVVGVYLIVIFLLFFGVIMLAEI</sequence>
<evidence type="ECO:0000313" key="2">
    <source>
        <dbReference type="EMBL" id="SEP61194.1"/>
    </source>
</evidence>
<reference evidence="2 3" key="1">
    <citation type="submission" date="2016-10" db="EMBL/GenBank/DDBJ databases">
        <authorList>
            <person name="Varghese N."/>
            <person name="Submissions S."/>
        </authorList>
    </citation>
    <scope>NUCLEOTIDE SEQUENCE [LARGE SCALE GENOMIC DNA]</scope>
    <source>
        <strain evidence="2 3">CGMCC 1.7734</strain>
    </source>
</reference>
<organism evidence="2 3">
    <name type="scientific">Virgibacillus subterraneus</name>
    <dbReference type="NCBI Taxonomy" id="621109"/>
    <lineage>
        <taxon>Bacteria</taxon>
        <taxon>Bacillati</taxon>
        <taxon>Bacillota</taxon>
        <taxon>Bacilli</taxon>
        <taxon>Bacillales</taxon>
        <taxon>Bacillaceae</taxon>
        <taxon>Virgibacillus</taxon>
    </lineage>
</organism>
<keyword evidence="1" id="KW-0812">Transmembrane</keyword>
<dbReference type="RefSeq" id="WP_175476674.1">
    <property type="nucleotide sequence ID" value="NZ_FOEH01000001.1"/>
</dbReference>
<accession>A0A1H8Z9T4</accession>
<gene>
    <name evidence="2" type="ORF">SAMN05216232_0345</name>
</gene>
<proteinExistence type="predicted"/>
<comment type="caution">
    <text evidence="2">The sequence shown here is derived from an EMBL/GenBank/DDBJ whole genome shotgun (WGS) entry which is preliminary data.</text>
</comment>
<feature type="transmembrane region" description="Helical" evidence="1">
    <location>
        <begin position="20"/>
        <end position="43"/>
    </location>
</feature>
<keyword evidence="1" id="KW-0472">Membrane</keyword>
<evidence type="ECO:0000256" key="1">
    <source>
        <dbReference type="SAM" id="Phobius"/>
    </source>
</evidence>
<evidence type="ECO:0000313" key="3">
    <source>
        <dbReference type="Proteomes" id="UP000198733"/>
    </source>
</evidence>
<protein>
    <submittedName>
        <fullName evidence="2">Uncharacterized protein</fullName>
    </submittedName>
</protein>